<dbReference type="Proteomes" id="UP001188597">
    <property type="component" value="Unassembled WGS sequence"/>
</dbReference>
<feature type="domain" description="ATP-dependent RNA helicase DHX29-like UBA" evidence="2">
    <location>
        <begin position="92"/>
        <end position="115"/>
    </location>
</feature>
<dbReference type="AlphaFoldDB" id="A0AA88WJH2"/>
<name>A0AA88WJH2_9ASTE</name>
<evidence type="ECO:0000256" key="1">
    <source>
        <dbReference type="SAM" id="MobiDB-lite"/>
    </source>
</evidence>
<feature type="region of interest" description="Disordered" evidence="1">
    <location>
        <begin position="1"/>
        <end position="25"/>
    </location>
</feature>
<dbReference type="Pfam" id="PF24899">
    <property type="entry name" value="UBA_DHX29"/>
    <property type="match status" value="1"/>
</dbReference>
<proteinExistence type="predicted"/>
<feature type="compositionally biased region" description="Basic and acidic residues" evidence="1">
    <location>
        <begin position="46"/>
        <end position="55"/>
    </location>
</feature>
<keyword evidence="4" id="KW-1185">Reference proteome</keyword>
<feature type="region of interest" description="Disordered" evidence="1">
    <location>
        <begin position="46"/>
        <end position="88"/>
    </location>
</feature>
<sequence>MGDEKGEGGVAMWKWKGKGEGGEATKEAAEVSFIVFVKYQIDRSKAPDLGRERDPAPSPLAQLRPVRRNSGPNSGRRVSLQGAKGKEAPENATFEAALDWLCLNLPGNELPLKFSSGTSLHSNGGGTVGIVSTAREDWSPPVDSSAGVDVEMPKASFKIKGRWEDDTLDSCQSSQADLIHQYVEQQEEVLLLNVLAKMKLKRGKLMQLIKGSKQQAAEPRSSDSILKEYNVAWLEAINAKHRGDKRAQEQAGQTIRKLKQAMSALGLSDNLSAWGYESHSSHAYGEACDSMPYKSPYAVDSCDAEGVMGSIMHDVELQVDRDILERCSPKEMSTEDIALSVPVQDANPLEQESGDVELGHFFLESASSDGLLPPEAVQIQKKENIGKLSTAKN</sequence>
<reference evidence="3" key="1">
    <citation type="submission" date="2022-12" db="EMBL/GenBank/DDBJ databases">
        <title>Draft genome assemblies for two species of Escallonia (Escalloniales).</title>
        <authorList>
            <person name="Chanderbali A."/>
            <person name="Dervinis C."/>
            <person name="Anghel I."/>
            <person name="Soltis D."/>
            <person name="Soltis P."/>
            <person name="Zapata F."/>
        </authorList>
    </citation>
    <scope>NUCLEOTIDE SEQUENCE</scope>
    <source>
        <strain evidence="3">UCBG64.0493</strain>
        <tissue evidence="3">Leaf</tissue>
    </source>
</reference>
<dbReference type="GO" id="GO:0004386">
    <property type="term" value="F:helicase activity"/>
    <property type="evidence" value="ECO:0007669"/>
    <property type="project" value="UniProtKB-KW"/>
</dbReference>
<evidence type="ECO:0000313" key="3">
    <source>
        <dbReference type="EMBL" id="KAK3028248.1"/>
    </source>
</evidence>
<comment type="caution">
    <text evidence="3">The sequence shown here is derived from an EMBL/GenBank/DDBJ whole genome shotgun (WGS) entry which is preliminary data.</text>
</comment>
<evidence type="ECO:0000313" key="4">
    <source>
        <dbReference type="Proteomes" id="UP001188597"/>
    </source>
</evidence>
<protein>
    <recommendedName>
        <fullName evidence="2">ATP-dependent RNA helicase DHX29-like UBA domain-containing protein</fullName>
    </recommendedName>
</protein>
<evidence type="ECO:0000259" key="2">
    <source>
        <dbReference type="Pfam" id="PF24899"/>
    </source>
</evidence>
<accession>A0AA88WJH2</accession>
<organism evidence="3 4">
    <name type="scientific">Escallonia herrerae</name>
    <dbReference type="NCBI Taxonomy" id="1293975"/>
    <lineage>
        <taxon>Eukaryota</taxon>
        <taxon>Viridiplantae</taxon>
        <taxon>Streptophyta</taxon>
        <taxon>Embryophyta</taxon>
        <taxon>Tracheophyta</taxon>
        <taxon>Spermatophyta</taxon>
        <taxon>Magnoliopsida</taxon>
        <taxon>eudicotyledons</taxon>
        <taxon>Gunneridae</taxon>
        <taxon>Pentapetalae</taxon>
        <taxon>asterids</taxon>
        <taxon>campanulids</taxon>
        <taxon>Escalloniales</taxon>
        <taxon>Escalloniaceae</taxon>
        <taxon>Escallonia</taxon>
    </lineage>
</organism>
<dbReference type="InterPro" id="IPR056890">
    <property type="entry name" value="UBA_DHX29-like"/>
</dbReference>
<dbReference type="GO" id="GO:0016787">
    <property type="term" value="F:hydrolase activity"/>
    <property type="evidence" value="ECO:0007669"/>
    <property type="project" value="UniProtKB-KW"/>
</dbReference>
<gene>
    <name evidence="3" type="ORF">RJ639_037582</name>
</gene>
<dbReference type="EMBL" id="JAVXUP010000424">
    <property type="protein sequence ID" value="KAK3028248.1"/>
    <property type="molecule type" value="Genomic_DNA"/>
</dbReference>